<dbReference type="EMBL" id="WOTB01000020">
    <property type="protein sequence ID" value="NHN85772.1"/>
    <property type="molecule type" value="Genomic_DNA"/>
</dbReference>
<gene>
    <name evidence="1" type="ORF">GOB93_14135</name>
</gene>
<organism evidence="1 2">
    <name type="scientific">Acetobacter musti</name>
    <dbReference type="NCBI Taxonomy" id="864732"/>
    <lineage>
        <taxon>Bacteria</taxon>
        <taxon>Pseudomonadati</taxon>
        <taxon>Pseudomonadota</taxon>
        <taxon>Alphaproteobacteria</taxon>
        <taxon>Acetobacterales</taxon>
        <taxon>Acetobacteraceae</taxon>
        <taxon>Acetobacter</taxon>
    </lineage>
</organism>
<reference evidence="1 2" key="1">
    <citation type="journal article" date="2020" name="Int. J. Syst. Evol. Microbiol.">
        <title>Novel acetic acid bacteria from cider fermentations: Acetobacter conturbans sp. nov. and Acetobacter fallax sp. nov.</title>
        <authorList>
            <person name="Sombolestani A.S."/>
            <person name="Cleenwerck I."/>
            <person name="Cnockaert M."/>
            <person name="Borremans W."/>
            <person name="Wieme A.D."/>
            <person name="De Vuyst L."/>
            <person name="Vandamme P."/>
        </authorList>
    </citation>
    <scope>NUCLEOTIDE SEQUENCE [LARGE SCALE GENOMIC DNA]</scope>
    <source>
        <strain evidence="1 2">LMG 30640</strain>
    </source>
</reference>
<evidence type="ECO:0000313" key="1">
    <source>
        <dbReference type="EMBL" id="NHN85772.1"/>
    </source>
</evidence>
<dbReference type="RefSeq" id="WP_173584165.1">
    <property type="nucleotide sequence ID" value="NZ_WOTB01000020.1"/>
</dbReference>
<dbReference type="Proteomes" id="UP000635278">
    <property type="component" value="Unassembled WGS sequence"/>
</dbReference>
<accession>A0ABX0JR28</accession>
<name>A0ABX0JR28_9PROT</name>
<keyword evidence="2" id="KW-1185">Reference proteome</keyword>
<evidence type="ECO:0000313" key="2">
    <source>
        <dbReference type="Proteomes" id="UP000635278"/>
    </source>
</evidence>
<sequence length="111" mass="12545">MLNNMEILTRAIRTRDDKKCEEVLENMREEYLFMHGSLRAANMRISDLGREIRRVTERENRSVFVIAYERTGDALVHGVKAARVLLAAAFSAASAWLEVEAVPRNPAIGGE</sequence>
<protein>
    <submittedName>
        <fullName evidence="1">Uncharacterized protein</fullName>
    </submittedName>
</protein>
<comment type="caution">
    <text evidence="1">The sequence shown here is derived from an EMBL/GenBank/DDBJ whole genome shotgun (WGS) entry which is preliminary data.</text>
</comment>
<proteinExistence type="predicted"/>